<evidence type="ECO:0000259" key="4">
    <source>
        <dbReference type="PROSITE" id="PS51352"/>
    </source>
</evidence>
<protein>
    <submittedName>
        <fullName evidence="5">SCO family protein</fullName>
    </submittedName>
</protein>
<gene>
    <name evidence="5" type="ORF">JMJ56_19065</name>
</gene>
<dbReference type="InterPro" id="IPR013766">
    <property type="entry name" value="Thioredoxin_domain"/>
</dbReference>
<keyword evidence="6" id="KW-1185">Reference proteome</keyword>
<organism evidence="5 6">
    <name type="scientific">Belnapia arida</name>
    <dbReference type="NCBI Taxonomy" id="2804533"/>
    <lineage>
        <taxon>Bacteria</taxon>
        <taxon>Pseudomonadati</taxon>
        <taxon>Pseudomonadota</taxon>
        <taxon>Alphaproteobacteria</taxon>
        <taxon>Acetobacterales</taxon>
        <taxon>Roseomonadaceae</taxon>
        <taxon>Belnapia</taxon>
    </lineage>
</organism>
<dbReference type="Pfam" id="PF02630">
    <property type="entry name" value="SCO1-SenC"/>
    <property type="match status" value="1"/>
</dbReference>
<dbReference type="CDD" id="cd02968">
    <property type="entry name" value="SCO"/>
    <property type="match status" value="1"/>
</dbReference>
<dbReference type="PANTHER" id="PTHR12151">
    <property type="entry name" value="ELECTRON TRANSPORT PROTIN SCO1/SENC FAMILY MEMBER"/>
    <property type="match status" value="1"/>
</dbReference>
<reference evidence="5 6" key="1">
    <citation type="submission" date="2021-01" db="EMBL/GenBank/DDBJ databases">
        <title>Belnapia mucosa sp. nov. and Belnapia arida sp. nov., isolated from the Tabernas Desert (Almeria, Spain).</title>
        <authorList>
            <person name="Molina-Menor E."/>
            <person name="Vidal-Verdu A."/>
            <person name="Calonge A."/>
            <person name="Satari L."/>
            <person name="Pereto J."/>
            <person name="Porcar M."/>
        </authorList>
    </citation>
    <scope>NUCLEOTIDE SEQUENCE [LARGE SCALE GENOMIC DNA]</scope>
    <source>
        <strain evidence="5 6">T18</strain>
    </source>
</reference>
<keyword evidence="2" id="KW-0186">Copper</keyword>
<proteinExistence type="inferred from homology"/>
<name>A0ABS1U602_9PROT</name>
<evidence type="ECO:0000256" key="3">
    <source>
        <dbReference type="SAM" id="SignalP"/>
    </source>
</evidence>
<feature type="domain" description="Thioredoxin" evidence="4">
    <location>
        <begin position="11"/>
        <end position="202"/>
    </location>
</feature>
<dbReference type="InterPro" id="IPR003782">
    <property type="entry name" value="SCO1/SenC"/>
</dbReference>
<evidence type="ECO:0000313" key="6">
    <source>
        <dbReference type="Proteomes" id="UP000660885"/>
    </source>
</evidence>
<keyword evidence="3" id="KW-0732">Signal</keyword>
<dbReference type="EMBL" id="JAETWB010000011">
    <property type="protein sequence ID" value="MBL6080121.1"/>
    <property type="molecule type" value="Genomic_DNA"/>
</dbReference>
<feature type="chain" id="PRO_5045326767" evidence="3">
    <location>
        <begin position="23"/>
        <end position="202"/>
    </location>
</feature>
<comment type="caution">
    <text evidence="5">The sequence shown here is derived from an EMBL/GenBank/DDBJ whole genome shotgun (WGS) entry which is preliminary data.</text>
</comment>
<evidence type="ECO:0000313" key="5">
    <source>
        <dbReference type="EMBL" id="MBL6080121.1"/>
    </source>
</evidence>
<comment type="similarity">
    <text evidence="1">Belongs to the SCO1/2 family.</text>
</comment>
<sequence length="202" mass="21678">MHRNLSAPGLALALFLAPAAYAQPTDRPPAAVPGETALPQGVALGGAFSLTDQAGRAATDRDLRGRWALLYFGYTFCPDVCPTELQTMAAALDALGPELGERVRPVFVSIDPERDTPERLADYVALFHPRLIGLTGSAAHVAQAARAYRVYYARARPGDGDGYLMDHSSFIYLLDPDGAVRGLFRPGTTAEDLAAALRRRLP</sequence>
<evidence type="ECO:0000256" key="2">
    <source>
        <dbReference type="ARBA" id="ARBA00023008"/>
    </source>
</evidence>
<dbReference type="Gene3D" id="3.40.30.10">
    <property type="entry name" value="Glutaredoxin"/>
    <property type="match status" value="1"/>
</dbReference>
<accession>A0ABS1U602</accession>
<feature type="signal peptide" evidence="3">
    <location>
        <begin position="1"/>
        <end position="22"/>
    </location>
</feature>
<dbReference type="Proteomes" id="UP000660885">
    <property type="component" value="Unassembled WGS sequence"/>
</dbReference>
<dbReference type="SUPFAM" id="SSF52833">
    <property type="entry name" value="Thioredoxin-like"/>
    <property type="match status" value="1"/>
</dbReference>
<evidence type="ECO:0000256" key="1">
    <source>
        <dbReference type="ARBA" id="ARBA00010996"/>
    </source>
</evidence>
<dbReference type="InterPro" id="IPR036249">
    <property type="entry name" value="Thioredoxin-like_sf"/>
</dbReference>
<dbReference type="PANTHER" id="PTHR12151:SF25">
    <property type="entry name" value="LINALOOL DEHYDRATASE_ISOMERASE DOMAIN-CONTAINING PROTEIN"/>
    <property type="match status" value="1"/>
</dbReference>
<dbReference type="RefSeq" id="WP_202833363.1">
    <property type="nucleotide sequence ID" value="NZ_JAETWB010000011.1"/>
</dbReference>
<dbReference type="PROSITE" id="PS51352">
    <property type="entry name" value="THIOREDOXIN_2"/>
    <property type="match status" value="1"/>
</dbReference>